<evidence type="ECO:0000256" key="7">
    <source>
        <dbReference type="ARBA" id="ARBA00023157"/>
    </source>
</evidence>
<dbReference type="InterPro" id="IPR009011">
    <property type="entry name" value="Man6P_isomerase_rcpt-bd_dom_sf"/>
</dbReference>
<keyword evidence="6" id="KW-0472">Membrane</keyword>
<gene>
    <name evidence="10" type="primary">Hypp9564</name>
    <name evidence="10" type="ORF">BLAG_LOCUS26131</name>
</gene>
<proteinExistence type="predicted"/>
<dbReference type="PROSITE" id="PS51914">
    <property type="entry name" value="MRH"/>
    <property type="match status" value="2"/>
</dbReference>
<evidence type="ECO:0000313" key="11">
    <source>
        <dbReference type="Proteomes" id="UP000838412"/>
    </source>
</evidence>
<protein>
    <submittedName>
        <fullName evidence="10">Hypp9564 protein</fullName>
    </submittedName>
</protein>
<feature type="signal peptide" evidence="8">
    <location>
        <begin position="1"/>
        <end position="22"/>
    </location>
</feature>
<evidence type="ECO:0000313" key="10">
    <source>
        <dbReference type="EMBL" id="CAH1277315.1"/>
    </source>
</evidence>
<dbReference type="FunFam" id="2.70.130.10:FF:000029">
    <property type="entry name" value="uncharacterized protein LOC100184158"/>
    <property type="match status" value="3"/>
</dbReference>
<dbReference type="Proteomes" id="UP000838412">
    <property type="component" value="Unassembled WGS sequence"/>
</dbReference>
<dbReference type="PANTHER" id="PTHR15071">
    <property type="entry name" value="MANNOSE-6-PHOSPHATE RECEPTOR FAMILY MEMBER"/>
    <property type="match status" value="1"/>
</dbReference>
<dbReference type="OrthoDB" id="5954050at2759"/>
<keyword evidence="2" id="KW-0813">Transport</keyword>
<dbReference type="SMART" id="SM01404">
    <property type="entry name" value="CIMR"/>
    <property type="match status" value="2"/>
</dbReference>
<dbReference type="PANTHER" id="PTHR15071:SF34">
    <property type="entry name" value="MRH DOMAIN-CONTAINING PROTEIN"/>
    <property type="match status" value="1"/>
</dbReference>
<keyword evidence="5" id="KW-1133">Transmembrane helix</keyword>
<dbReference type="SUPFAM" id="SSF50911">
    <property type="entry name" value="Mannose 6-phosphate receptor domain"/>
    <property type="match status" value="3"/>
</dbReference>
<organism evidence="10 11">
    <name type="scientific">Branchiostoma lanceolatum</name>
    <name type="common">Common lancelet</name>
    <name type="synonym">Amphioxus lanceolatum</name>
    <dbReference type="NCBI Taxonomy" id="7740"/>
    <lineage>
        <taxon>Eukaryota</taxon>
        <taxon>Metazoa</taxon>
        <taxon>Chordata</taxon>
        <taxon>Cephalochordata</taxon>
        <taxon>Leptocardii</taxon>
        <taxon>Amphioxiformes</taxon>
        <taxon>Branchiostomatidae</taxon>
        <taxon>Branchiostoma</taxon>
    </lineage>
</organism>
<feature type="chain" id="PRO_5035837348" evidence="8">
    <location>
        <begin position="23"/>
        <end position="466"/>
    </location>
</feature>
<dbReference type="Gene3D" id="2.70.130.10">
    <property type="entry name" value="Mannose-6-phosphate receptor binding domain"/>
    <property type="match status" value="3"/>
</dbReference>
<comment type="subcellular location">
    <subcellularLocation>
        <location evidence="1">Endomembrane system</location>
    </subcellularLocation>
</comment>
<dbReference type="GO" id="GO:0005802">
    <property type="term" value="C:trans-Golgi network"/>
    <property type="evidence" value="ECO:0007669"/>
    <property type="project" value="TreeGrafter"/>
</dbReference>
<evidence type="ECO:0000256" key="2">
    <source>
        <dbReference type="ARBA" id="ARBA00022448"/>
    </source>
</evidence>
<keyword evidence="3" id="KW-0812">Transmembrane</keyword>
<evidence type="ECO:0000256" key="3">
    <source>
        <dbReference type="ARBA" id="ARBA00022692"/>
    </source>
</evidence>
<evidence type="ECO:0000256" key="8">
    <source>
        <dbReference type="SAM" id="SignalP"/>
    </source>
</evidence>
<dbReference type="EMBL" id="CAKMNS010000264">
    <property type="protein sequence ID" value="CAH1277315.1"/>
    <property type="molecule type" value="Genomic_DNA"/>
</dbReference>
<evidence type="ECO:0000259" key="9">
    <source>
        <dbReference type="PROSITE" id="PS51914"/>
    </source>
</evidence>
<sequence length="466" mass="49781">MAASLLACTLLVLLTGVRGAGAQLCQKVDACSCKLDNGTVVSLHSLANTDGGFAFKTDLEGNTFWYNPCFGFDQGSSCHDVSLCANMKDDPADNTEPLGIVQPDAITVINSTTVAFKYKSGFSLESEVYITCDEQATQPVFLSHGTDPDRSTRYVFSLTSAEVCARHAQCKQVDRCTCTMDDGTGNLNLHTFSRPEKPWEITVPDGTVYYNPCVGVGANISDTCKGAAVCLKQGDKFVNLGSALSGVFVTDEDGDVILEYHNLQDEAKTTKVTLTCDPSARVEPVFENPSLSENHLSVTMKSVCACAGSCMFPARTCTADDSCSCKMSDGSGTVSLHALDNPAAAFKDVATTSGVEYTFYYNPCSGLTIGLEACMNVSGCAYNHVAQRYTALGTVQPDAFTPDEGRLIIAYSDKQSGMSYNLTLVCDIAATNPKFAFTGIRQQNSYDFMLTTRCACADECAVNGSK</sequence>
<keyword evidence="4 8" id="KW-0732">Signal</keyword>
<keyword evidence="11" id="KW-1185">Reference proteome</keyword>
<keyword evidence="7" id="KW-1015">Disulfide bond</keyword>
<accession>A0A8S4MP37</accession>
<feature type="domain" description="MRH" evidence="9">
    <location>
        <begin position="174"/>
        <end position="308"/>
    </location>
</feature>
<evidence type="ECO:0000256" key="4">
    <source>
        <dbReference type="ARBA" id="ARBA00022729"/>
    </source>
</evidence>
<evidence type="ECO:0000256" key="1">
    <source>
        <dbReference type="ARBA" id="ARBA00004308"/>
    </source>
</evidence>
<feature type="domain" description="MRH" evidence="9">
    <location>
        <begin position="29"/>
        <end position="166"/>
    </location>
</feature>
<name>A0A8S4MP37_BRALA</name>
<evidence type="ECO:0000256" key="5">
    <source>
        <dbReference type="ARBA" id="ARBA00022989"/>
    </source>
</evidence>
<reference evidence="10" key="1">
    <citation type="submission" date="2022-01" db="EMBL/GenBank/DDBJ databases">
        <authorList>
            <person name="Braso-Vives M."/>
        </authorList>
    </citation>
    <scope>NUCLEOTIDE SEQUENCE</scope>
</reference>
<evidence type="ECO:0000256" key="6">
    <source>
        <dbReference type="ARBA" id="ARBA00023136"/>
    </source>
</evidence>
<dbReference type="InterPro" id="IPR044865">
    <property type="entry name" value="MRH_dom"/>
</dbReference>
<comment type="caution">
    <text evidence="10">The sequence shown here is derived from an EMBL/GenBank/DDBJ whole genome shotgun (WGS) entry which is preliminary data.</text>
</comment>
<dbReference type="AlphaFoldDB" id="A0A8S4MP37"/>